<reference evidence="3" key="1">
    <citation type="submission" date="2019-03" db="EMBL/GenBank/DDBJ databases">
        <title>Snf2 controls pulcherriminic acid biosynthesis and connects pigmentation and antifungal activity of the yeast Metschnikowia pulcherrima.</title>
        <authorList>
            <person name="Gore-Lloyd D."/>
            <person name="Sumann I."/>
            <person name="Brachmann A.O."/>
            <person name="Schneeberger K."/>
            <person name="Ortiz-Merino R.A."/>
            <person name="Moreno-Beltran M."/>
            <person name="Schlaefli M."/>
            <person name="Kirner P."/>
            <person name="Santos Kron A."/>
            <person name="Wolfe K.H."/>
            <person name="Piel J."/>
            <person name="Ahrens C.H."/>
            <person name="Henk D."/>
            <person name="Freimoser F.M."/>
        </authorList>
    </citation>
    <scope>NUCLEOTIDE SEQUENCE [LARGE SCALE GENOMIC DNA]</scope>
    <source>
        <strain evidence="3">APC 1.2</strain>
    </source>
</reference>
<feature type="region of interest" description="Disordered" evidence="1">
    <location>
        <begin position="269"/>
        <end position="310"/>
    </location>
</feature>
<dbReference type="AlphaFoldDB" id="A0A4P6XMV6"/>
<dbReference type="EMBL" id="CP034457">
    <property type="protein sequence ID" value="QBM87348.1"/>
    <property type="molecule type" value="Genomic_DNA"/>
</dbReference>
<organism evidence="2 3">
    <name type="scientific">Metschnikowia aff. pulcherrima</name>
    <dbReference type="NCBI Taxonomy" id="2163413"/>
    <lineage>
        <taxon>Eukaryota</taxon>
        <taxon>Fungi</taxon>
        <taxon>Dikarya</taxon>
        <taxon>Ascomycota</taxon>
        <taxon>Saccharomycotina</taxon>
        <taxon>Pichiomycetes</taxon>
        <taxon>Metschnikowiaceae</taxon>
        <taxon>Metschnikowia</taxon>
    </lineage>
</organism>
<proteinExistence type="predicted"/>
<accession>A0A4P6XMV6</accession>
<evidence type="ECO:0000313" key="2">
    <source>
        <dbReference type="EMBL" id="QBM87348.1"/>
    </source>
</evidence>
<protein>
    <submittedName>
        <fullName evidence="2">Uncharacterized protein</fullName>
    </submittedName>
</protein>
<sequence length="333" mass="38130">MSLHLYRNCSNIAARSTARGISRTSVRFLLSKKSDNTPEDPHAAAPPKKALAKIKKEKDVKEEQNTKTASAGKKLVKRLTQKYMSFKDLPKPLQEFQNMSTEQFNALLNMSEIPEKGLPKHEPLMPISEFKYDFTLHPRHRLLSRRGFIGAGKKQYGAIEPNLALLGLNLDADTLSSGMEEHPLRESITGMCVMNPLLKEIKNKSLWEFFPATRKYGASPFGKDASFNAFKEWEDLKTAKFKVFEEKKQKEEKEFRDFCKNLQESNSFVRKPAAADASKKTAPVSKDTKEPVSEEKSVATSGRRKLDRSLLRQYRKYRKDQYLKDSKDDKDDE</sequence>
<name>A0A4P6XMV6_9ASCO</name>
<dbReference type="Proteomes" id="UP000292447">
    <property type="component" value="Chromosome II"/>
</dbReference>
<feature type="compositionally biased region" description="Basic and acidic residues" evidence="1">
    <location>
        <begin position="32"/>
        <end position="42"/>
    </location>
</feature>
<evidence type="ECO:0000256" key="1">
    <source>
        <dbReference type="SAM" id="MobiDB-lite"/>
    </source>
</evidence>
<feature type="region of interest" description="Disordered" evidence="1">
    <location>
        <begin position="32"/>
        <end position="70"/>
    </location>
</feature>
<feature type="compositionally biased region" description="Basic and acidic residues" evidence="1">
    <location>
        <begin position="286"/>
        <end position="297"/>
    </location>
</feature>
<gene>
    <name evidence="2" type="ORF">METSCH_B05500</name>
</gene>
<keyword evidence="3" id="KW-1185">Reference proteome</keyword>
<evidence type="ECO:0000313" key="3">
    <source>
        <dbReference type="Proteomes" id="UP000292447"/>
    </source>
</evidence>
<feature type="compositionally biased region" description="Basic and acidic residues" evidence="1">
    <location>
        <begin position="54"/>
        <end position="65"/>
    </location>
</feature>